<protein>
    <submittedName>
        <fullName evidence="1">Uncharacterized protein</fullName>
    </submittedName>
</protein>
<proteinExistence type="predicted"/>
<organism evidence="1">
    <name type="scientific">Pseudomonas phage Cygsa01</name>
    <dbReference type="NCBI Taxonomy" id="3138529"/>
    <lineage>
        <taxon>Viruses</taxon>
    </lineage>
</organism>
<sequence length="105" mass="11580">MSMPSIIAQARESAKAHLADRAVAIQSFDETLSNGDVVTCTPVPASNAFTTTVGHVRITWQLNGKRASEAVIEKLYRDLASPEELTELKGYKEQKAWMKKFGVEI</sequence>
<gene>
    <name evidence="1" type="ORF">Cygsa01_00097</name>
</gene>
<name>A0AAU6W3Q6_9VIRU</name>
<dbReference type="EMBL" id="PP179332">
    <property type="protein sequence ID" value="XAI71143.1"/>
    <property type="molecule type" value="Genomic_DNA"/>
</dbReference>
<evidence type="ECO:0000313" key="1">
    <source>
        <dbReference type="EMBL" id="XAI71143.1"/>
    </source>
</evidence>
<accession>A0AAU6W3Q6</accession>
<reference evidence="1" key="1">
    <citation type="journal article" date="2024" name="J. Gen. Virol.">
        <title>Novel phages of Pseudomonas syringae unveil numerous potential auxiliary metabolic genes.</title>
        <authorList>
            <person name="Feltin C."/>
            <person name="Garneau J.R."/>
            <person name="Morris C.E."/>
            <person name="Berard A."/>
            <person name="Torres-Barcelo C."/>
        </authorList>
    </citation>
    <scope>NUCLEOTIDE SEQUENCE</scope>
</reference>